<gene>
    <name evidence="3" type="ORF">I6H47_12665</name>
</gene>
<evidence type="ECO:0000256" key="1">
    <source>
        <dbReference type="SAM" id="MobiDB-lite"/>
    </source>
</evidence>
<feature type="compositionally biased region" description="Gly residues" evidence="1">
    <location>
        <begin position="144"/>
        <end position="153"/>
    </location>
</feature>
<keyword evidence="2" id="KW-0812">Transmembrane</keyword>
<reference evidence="3 4" key="1">
    <citation type="submission" date="2020-12" db="EMBL/GenBank/DDBJ databases">
        <title>FDA dAtabase for Regulatory Grade micrObial Sequences (FDA-ARGOS): Supporting development and validation of Infectious Disease Dx tests.</title>
        <authorList>
            <person name="Sproer C."/>
            <person name="Gronow S."/>
            <person name="Severitt S."/>
            <person name="Schroder I."/>
            <person name="Tallon L."/>
            <person name="Sadzewicz L."/>
            <person name="Zhao X."/>
            <person name="Boylan J."/>
            <person name="Ott S."/>
            <person name="Bowen H."/>
            <person name="Vavikolanu K."/>
            <person name="Mehta A."/>
            <person name="Aluvathingal J."/>
            <person name="Nadendla S."/>
            <person name="Lowell S."/>
            <person name="Myers T."/>
            <person name="Yan Y."/>
            <person name="Sichtig H."/>
        </authorList>
    </citation>
    <scope>NUCLEOTIDE SEQUENCE [LARGE SCALE GENOMIC DNA]</scope>
    <source>
        <strain evidence="3 4">FDAARGOS_990</strain>
    </source>
</reference>
<feature type="transmembrane region" description="Helical" evidence="2">
    <location>
        <begin position="23"/>
        <end position="44"/>
    </location>
</feature>
<feature type="transmembrane region" description="Helical" evidence="2">
    <location>
        <begin position="50"/>
        <end position="72"/>
    </location>
</feature>
<evidence type="ECO:0000313" key="3">
    <source>
        <dbReference type="EMBL" id="QQB13643.1"/>
    </source>
</evidence>
<evidence type="ECO:0000313" key="4">
    <source>
        <dbReference type="Proteomes" id="UP000595374"/>
    </source>
</evidence>
<dbReference type="RefSeq" id="WP_198498822.1">
    <property type="nucleotide sequence ID" value="NZ_CP065989.1"/>
</dbReference>
<feature type="compositionally biased region" description="Polar residues" evidence="1">
    <location>
        <begin position="162"/>
        <end position="175"/>
    </location>
</feature>
<organism evidence="3 4">
    <name type="scientific">Brevibacterium casei</name>
    <dbReference type="NCBI Taxonomy" id="33889"/>
    <lineage>
        <taxon>Bacteria</taxon>
        <taxon>Bacillati</taxon>
        <taxon>Actinomycetota</taxon>
        <taxon>Actinomycetes</taxon>
        <taxon>Micrococcales</taxon>
        <taxon>Brevibacteriaceae</taxon>
        <taxon>Brevibacterium</taxon>
    </lineage>
</organism>
<dbReference type="AlphaFoldDB" id="A0A7T4DID0"/>
<keyword evidence="2" id="KW-1133">Transmembrane helix</keyword>
<feature type="region of interest" description="Disordered" evidence="1">
    <location>
        <begin position="78"/>
        <end position="202"/>
    </location>
</feature>
<protein>
    <submittedName>
        <fullName evidence="3">DUF3099 domain-containing protein</fullName>
    </submittedName>
</protein>
<keyword evidence="2" id="KW-0472">Membrane</keyword>
<evidence type="ECO:0000256" key="2">
    <source>
        <dbReference type="SAM" id="Phobius"/>
    </source>
</evidence>
<dbReference type="Pfam" id="PF11298">
    <property type="entry name" value="DUF3099"/>
    <property type="match status" value="1"/>
</dbReference>
<proteinExistence type="predicted"/>
<accession>A0A7T4DID0</accession>
<sequence>MAKHPQQITTADTALDDDMKSRIIKYSITMGIRTLCFVAAYFAFVASQHVLMWICVAGAVLLPYPAVIFANAGRERSRDDRSALIDSAPLDQLPPGRGETISGDTLGGGPGDATAEDSGTGRTPRGETIPGETVDPETDTAGTGDAGTGGAGTDPGTASAGPSAQRSPRMTSPRMTESEHHFTADSNGEIVEDDEESAGGGR</sequence>
<dbReference type="Proteomes" id="UP000595374">
    <property type="component" value="Chromosome"/>
</dbReference>
<dbReference type="EMBL" id="CP065989">
    <property type="protein sequence ID" value="QQB13643.1"/>
    <property type="molecule type" value="Genomic_DNA"/>
</dbReference>
<name>A0A7T4DID0_9MICO</name>
<dbReference type="InterPro" id="IPR021449">
    <property type="entry name" value="DUF3099"/>
</dbReference>
<feature type="compositionally biased region" description="Acidic residues" evidence="1">
    <location>
        <begin position="190"/>
        <end position="202"/>
    </location>
</feature>